<dbReference type="KEGG" id="ccal:113465266"/>
<evidence type="ECO:0000313" key="4">
    <source>
        <dbReference type="RefSeq" id="XP_026675632.1"/>
    </source>
</evidence>
<feature type="domain" description="ERAP1-like C-terminal" evidence="2">
    <location>
        <begin position="1"/>
        <end position="174"/>
    </location>
</feature>
<dbReference type="GO" id="GO:0005737">
    <property type="term" value="C:cytoplasm"/>
    <property type="evidence" value="ECO:0007669"/>
    <property type="project" value="TreeGrafter"/>
</dbReference>
<dbReference type="InterPro" id="IPR050344">
    <property type="entry name" value="Peptidase_M1_aminopeptidases"/>
</dbReference>
<dbReference type="PANTHER" id="PTHR11533">
    <property type="entry name" value="PROTEASE M1 ZINC METALLOPROTEASE"/>
    <property type="match status" value="1"/>
</dbReference>
<feature type="non-terminal residue" evidence="4">
    <location>
        <position position="217"/>
    </location>
</feature>
<proteinExistence type="inferred from homology"/>
<protein>
    <submittedName>
        <fullName evidence="4">Aminopeptidase Q-like</fullName>
    </submittedName>
</protein>
<organism evidence="3 4">
    <name type="scientific">Ceratina calcarata</name>
    <dbReference type="NCBI Taxonomy" id="156304"/>
    <lineage>
        <taxon>Eukaryota</taxon>
        <taxon>Metazoa</taxon>
        <taxon>Ecdysozoa</taxon>
        <taxon>Arthropoda</taxon>
        <taxon>Hexapoda</taxon>
        <taxon>Insecta</taxon>
        <taxon>Pterygota</taxon>
        <taxon>Neoptera</taxon>
        <taxon>Endopterygota</taxon>
        <taxon>Hymenoptera</taxon>
        <taxon>Apocrita</taxon>
        <taxon>Aculeata</taxon>
        <taxon>Apoidea</taxon>
        <taxon>Anthophila</taxon>
        <taxon>Apidae</taxon>
        <taxon>Ceratina</taxon>
        <taxon>Zadontomerus</taxon>
    </lineage>
</organism>
<name>A0AAJ7SCQ3_9HYME</name>
<dbReference type="AlphaFoldDB" id="A0AAJ7SCQ3"/>
<dbReference type="RefSeq" id="XP_026675632.1">
    <property type="nucleotide sequence ID" value="XM_026819831.1"/>
</dbReference>
<evidence type="ECO:0000313" key="3">
    <source>
        <dbReference type="Proteomes" id="UP000694925"/>
    </source>
</evidence>
<dbReference type="GO" id="GO:0005615">
    <property type="term" value="C:extracellular space"/>
    <property type="evidence" value="ECO:0007669"/>
    <property type="project" value="TreeGrafter"/>
</dbReference>
<dbReference type="Proteomes" id="UP000694925">
    <property type="component" value="Unplaced"/>
</dbReference>
<dbReference type="GO" id="GO:0008270">
    <property type="term" value="F:zinc ion binding"/>
    <property type="evidence" value="ECO:0007669"/>
    <property type="project" value="TreeGrafter"/>
</dbReference>
<dbReference type="GO" id="GO:0006508">
    <property type="term" value="P:proteolysis"/>
    <property type="evidence" value="ECO:0007669"/>
    <property type="project" value="TreeGrafter"/>
</dbReference>
<keyword evidence="3" id="KW-1185">Reference proteome</keyword>
<accession>A0AAJ7SCQ3</accession>
<evidence type="ECO:0000259" key="2">
    <source>
        <dbReference type="Pfam" id="PF11838"/>
    </source>
</evidence>
<sequence>MLRVEAMRWACEAGVEKCTSYAEKTYQQWLKNPEMKLDVNLKTEILCAGVRKASESEWTDTLEYIITSKLDEDDKKDLLMALACSNSSEILMTYLNSTLEPSYPIDFKTGVKNVVSKYPAGAELVSKFLFKENKRIRQIANFESVIEDVASIIGGAVTTQEQHFELNAFFMERQLMHQLIHATVDATTNMIWIMKYRSTIDEWLGANSNLFENPDNG</sequence>
<dbReference type="GO" id="GO:0043171">
    <property type="term" value="P:peptide catabolic process"/>
    <property type="evidence" value="ECO:0007669"/>
    <property type="project" value="TreeGrafter"/>
</dbReference>
<dbReference type="GeneID" id="113465266"/>
<dbReference type="Gene3D" id="1.25.50.20">
    <property type="match status" value="1"/>
</dbReference>
<dbReference type="InterPro" id="IPR024571">
    <property type="entry name" value="ERAP1-like_C_dom"/>
</dbReference>
<dbReference type="GO" id="GO:0016020">
    <property type="term" value="C:membrane"/>
    <property type="evidence" value="ECO:0007669"/>
    <property type="project" value="TreeGrafter"/>
</dbReference>
<dbReference type="Pfam" id="PF11838">
    <property type="entry name" value="ERAP1_C"/>
    <property type="match status" value="1"/>
</dbReference>
<dbReference type="GO" id="GO:0042277">
    <property type="term" value="F:peptide binding"/>
    <property type="evidence" value="ECO:0007669"/>
    <property type="project" value="TreeGrafter"/>
</dbReference>
<evidence type="ECO:0000256" key="1">
    <source>
        <dbReference type="ARBA" id="ARBA00010136"/>
    </source>
</evidence>
<dbReference type="GO" id="GO:0070006">
    <property type="term" value="F:metalloaminopeptidase activity"/>
    <property type="evidence" value="ECO:0007669"/>
    <property type="project" value="TreeGrafter"/>
</dbReference>
<comment type="similarity">
    <text evidence="1">Belongs to the peptidase M1 family.</text>
</comment>
<gene>
    <name evidence="4" type="primary">LOC113465266</name>
</gene>
<reference evidence="4" key="1">
    <citation type="submission" date="2025-08" db="UniProtKB">
        <authorList>
            <consortium name="RefSeq"/>
        </authorList>
    </citation>
    <scope>IDENTIFICATION</scope>
    <source>
        <tissue evidence="4">Whole body</tissue>
    </source>
</reference>
<dbReference type="PANTHER" id="PTHR11533:SF21">
    <property type="entry name" value="AMINOPEPTIDASE"/>
    <property type="match status" value="1"/>
</dbReference>